<accession>A0A8J5GZ02</accession>
<dbReference type="Proteomes" id="UP000734854">
    <property type="component" value="Unassembled WGS sequence"/>
</dbReference>
<keyword evidence="2" id="KW-1185">Reference proteome</keyword>
<sequence length="96" mass="10707">MASFSWTEEDVLRCCDSKHFAKERASASPFSDLHHAIQSARRIWFNKDKLLTSLLGKKEAPGRGADGRGPNLGQKRYYLAQGEREASVDAQGPDLE</sequence>
<evidence type="ECO:0000313" key="2">
    <source>
        <dbReference type="Proteomes" id="UP000734854"/>
    </source>
</evidence>
<dbReference type="EMBL" id="JACMSC010000007">
    <property type="protein sequence ID" value="KAG6514438.1"/>
    <property type="molecule type" value="Genomic_DNA"/>
</dbReference>
<proteinExistence type="predicted"/>
<organism evidence="1 2">
    <name type="scientific">Zingiber officinale</name>
    <name type="common">Ginger</name>
    <name type="synonym">Amomum zingiber</name>
    <dbReference type="NCBI Taxonomy" id="94328"/>
    <lineage>
        <taxon>Eukaryota</taxon>
        <taxon>Viridiplantae</taxon>
        <taxon>Streptophyta</taxon>
        <taxon>Embryophyta</taxon>
        <taxon>Tracheophyta</taxon>
        <taxon>Spermatophyta</taxon>
        <taxon>Magnoliopsida</taxon>
        <taxon>Liliopsida</taxon>
        <taxon>Zingiberales</taxon>
        <taxon>Zingiberaceae</taxon>
        <taxon>Zingiber</taxon>
    </lineage>
</organism>
<reference evidence="1 2" key="1">
    <citation type="submission" date="2020-08" db="EMBL/GenBank/DDBJ databases">
        <title>Plant Genome Project.</title>
        <authorList>
            <person name="Zhang R.-G."/>
        </authorList>
    </citation>
    <scope>NUCLEOTIDE SEQUENCE [LARGE SCALE GENOMIC DNA]</scope>
    <source>
        <tissue evidence="1">Rhizome</tissue>
    </source>
</reference>
<comment type="caution">
    <text evidence="1">The sequence shown here is derived from an EMBL/GenBank/DDBJ whole genome shotgun (WGS) entry which is preliminary data.</text>
</comment>
<gene>
    <name evidence="1" type="ORF">ZIOFF_024797</name>
</gene>
<protein>
    <submittedName>
        <fullName evidence="1">Uncharacterized protein</fullName>
    </submittedName>
</protein>
<name>A0A8J5GZ02_ZINOF</name>
<evidence type="ECO:0000313" key="1">
    <source>
        <dbReference type="EMBL" id="KAG6514438.1"/>
    </source>
</evidence>
<dbReference type="AlphaFoldDB" id="A0A8J5GZ02"/>